<organism evidence="1 2">
    <name type="scientific">Mycolicibacterium parafortuitum</name>
    <name type="common">Mycobacterium parafortuitum</name>
    <dbReference type="NCBI Taxonomy" id="39692"/>
    <lineage>
        <taxon>Bacteria</taxon>
        <taxon>Bacillati</taxon>
        <taxon>Actinomycetota</taxon>
        <taxon>Actinomycetes</taxon>
        <taxon>Mycobacteriales</taxon>
        <taxon>Mycobacteriaceae</taxon>
        <taxon>Mycolicibacterium</taxon>
    </lineage>
</organism>
<dbReference type="EMBL" id="JAOXLN010000013">
    <property type="protein sequence ID" value="MDZ5086454.1"/>
    <property type="molecule type" value="Genomic_DNA"/>
</dbReference>
<comment type="caution">
    <text evidence="1">The sequence shown here is derived from an EMBL/GenBank/DDBJ whole genome shotgun (WGS) entry which is preliminary data.</text>
</comment>
<gene>
    <name evidence="1" type="primary">eccB</name>
    <name evidence="1" type="ORF">OHX15_13785</name>
</gene>
<keyword evidence="2" id="KW-1185">Reference proteome</keyword>
<dbReference type="Proteomes" id="UP001289645">
    <property type="component" value="Unassembled WGS sequence"/>
</dbReference>
<sequence>MRRQPTTRLQISGHRFLMRRTAHALVRGDARMLDDPLAAQSISLVIGAVLAVVAVAVAAVPAFLRPAGDLGDAPIMLVRDSGALYVRIDDRVHPVFNLASARLIIGSPAEPRIVSQQAVDRALRGPMVGVPGAPPHVAPPVADGRWTVCDDARSELTTVIAGAAPRDLTEGRSVLVTARGEPAAPTYLLYGAWRARVDLRHPAVVRALRLDGLVPQPVSPLLLAAIPEAPAIVPPHIPSGRSALPGMAAGTVLRVPGATPASDELFVVLAGGVQRVGQVAADLIRYTDARAAREIPAVGADRIGALPVVDSLPVTTFPQRAGVSADPVVCARWDADAEPHTALLTGAEPAAGHTSLPLAQADGGGPALDAVAIPAGHGSYVRSVGLSGDAHQAGPTFLVSDAGVRYGVPDADAAAALGLPDPPVPAPWPVLAALPAGPDLSRAAASVARDGVAASP</sequence>
<proteinExistence type="predicted"/>
<evidence type="ECO:0000313" key="1">
    <source>
        <dbReference type="EMBL" id="MDZ5086454.1"/>
    </source>
</evidence>
<evidence type="ECO:0000313" key="2">
    <source>
        <dbReference type="Proteomes" id="UP001289645"/>
    </source>
</evidence>
<accession>A0ACC6MHP1</accession>
<protein>
    <submittedName>
        <fullName evidence="1">Type VII secretion protein EccB</fullName>
    </submittedName>
</protein>
<name>A0ACC6MHP1_MYCPF</name>
<reference evidence="1 2" key="1">
    <citation type="journal article" date="2021" name="Chemosphere">
        <title>Bioballs carrying a syntrophic Rhodococcus and Mycolicibacterium consortium for simultaneous sorption and biodegradation of fuel oil in contaminated freshwater.</title>
        <authorList>
            <person name="Naloka K."/>
            <person name="Polrit D."/>
            <person name="Muangchinda C."/>
            <person name="Thoetkiattikul H."/>
            <person name="Pinyakong O."/>
        </authorList>
    </citation>
    <scope>NUCLEOTIDE SEQUENCE [LARGE SCALE GENOMIC DNA]</scope>
    <source>
        <strain evidence="1 2">J101</strain>
    </source>
</reference>